<protein>
    <submittedName>
        <fullName evidence="1">Uncharacterized protein</fullName>
    </submittedName>
</protein>
<sequence length="117" mass="13449">MLWLKSLLSELGIQLPRPPVIFCDNLGATNCSANPIFHSRMKHLALAFHFVREQVHSGMIRIQHVNRDDQIADTLTKPLPRPRFSSLAFKIRLILQPSILQERVKDINVNDNIKSRT</sequence>
<evidence type="ECO:0000313" key="1">
    <source>
        <dbReference type="EMBL" id="KAK9684703.1"/>
    </source>
</evidence>
<organism evidence="1 2">
    <name type="scientific">Saponaria officinalis</name>
    <name type="common">Common soapwort</name>
    <name type="synonym">Lychnis saponaria</name>
    <dbReference type="NCBI Taxonomy" id="3572"/>
    <lineage>
        <taxon>Eukaryota</taxon>
        <taxon>Viridiplantae</taxon>
        <taxon>Streptophyta</taxon>
        <taxon>Embryophyta</taxon>
        <taxon>Tracheophyta</taxon>
        <taxon>Spermatophyta</taxon>
        <taxon>Magnoliopsida</taxon>
        <taxon>eudicotyledons</taxon>
        <taxon>Gunneridae</taxon>
        <taxon>Pentapetalae</taxon>
        <taxon>Caryophyllales</taxon>
        <taxon>Caryophyllaceae</taxon>
        <taxon>Caryophylleae</taxon>
        <taxon>Saponaria</taxon>
    </lineage>
</organism>
<reference evidence="1" key="1">
    <citation type="submission" date="2024-03" db="EMBL/GenBank/DDBJ databases">
        <title>WGS assembly of Saponaria officinalis var. Norfolk2.</title>
        <authorList>
            <person name="Jenkins J."/>
            <person name="Shu S."/>
            <person name="Grimwood J."/>
            <person name="Barry K."/>
            <person name="Goodstein D."/>
            <person name="Schmutz J."/>
            <person name="Leebens-Mack J."/>
            <person name="Osbourn A."/>
        </authorList>
    </citation>
    <scope>NUCLEOTIDE SEQUENCE [LARGE SCALE GENOMIC DNA]</scope>
    <source>
        <strain evidence="1">JIC</strain>
    </source>
</reference>
<dbReference type="CDD" id="cd09272">
    <property type="entry name" value="RNase_HI_RT_Ty1"/>
    <property type="match status" value="1"/>
</dbReference>
<dbReference type="AlphaFoldDB" id="A0AAW1I733"/>
<name>A0AAW1I733_SAPOF</name>
<comment type="caution">
    <text evidence="1">The sequence shown here is derived from an EMBL/GenBank/DDBJ whole genome shotgun (WGS) entry which is preliminary data.</text>
</comment>
<dbReference type="EMBL" id="JBDFQZ010000010">
    <property type="protein sequence ID" value="KAK9684703.1"/>
    <property type="molecule type" value="Genomic_DNA"/>
</dbReference>
<keyword evidence="2" id="KW-1185">Reference proteome</keyword>
<evidence type="ECO:0000313" key="2">
    <source>
        <dbReference type="Proteomes" id="UP001443914"/>
    </source>
</evidence>
<proteinExistence type="predicted"/>
<accession>A0AAW1I733</accession>
<dbReference type="Proteomes" id="UP001443914">
    <property type="component" value="Unassembled WGS sequence"/>
</dbReference>
<gene>
    <name evidence="1" type="ORF">RND81_10G226700</name>
</gene>